<feature type="domain" description="Aminoglycoside phosphotransferase" evidence="1">
    <location>
        <begin position="66"/>
        <end position="309"/>
    </location>
</feature>
<dbReference type="PANTHER" id="PTHR47829:SF1">
    <property type="entry name" value="HAD FAMILY PHOSPHATASE"/>
    <property type="match status" value="1"/>
</dbReference>
<dbReference type="InterPro" id="IPR002575">
    <property type="entry name" value="Aminoglycoside_PTrfase"/>
</dbReference>
<protein>
    <submittedName>
        <fullName evidence="2">Acyl-CoA dehydrogenase family member 10</fullName>
    </submittedName>
</protein>
<dbReference type="SUPFAM" id="SSF56112">
    <property type="entry name" value="Protein kinase-like (PK-like)"/>
    <property type="match status" value="1"/>
</dbReference>
<dbReference type="InterPro" id="IPR041726">
    <property type="entry name" value="ACAD10_11_N"/>
</dbReference>
<dbReference type="Gene3D" id="3.90.1200.10">
    <property type="match status" value="1"/>
</dbReference>
<dbReference type="EMBL" id="CAICTM010000235">
    <property type="protein sequence ID" value="CAB9505577.1"/>
    <property type="molecule type" value="Genomic_DNA"/>
</dbReference>
<organism evidence="2 3">
    <name type="scientific">Seminavis robusta</name>
    <dbReference type="NCBI Taxonomy" id="568900"/>
    <lineage>
        <taxon>Eukaryota</taxon>
        <taxon>Sar</taxon>
        <taxon>Stramenopiles</taxon>
        <taxon>Ochrophyta</taxon>
        <taxon>Bacillariophyta</taxon>
        <taxon>Bacillariophyceae</taxon>
        <taxon>Bacillariophycidae</taxon>
        <taxon>Naviculales</taxon>
        <taxon>Naviculaceae</taxon>
        <taxon>Seminavis</taxon>
    </lineage>
</organism>
<dbReference type="Gene3D" id="3.30.200.20">
    <property type="entry name" value="Phosphorylase Kinase, domain 1"/>
    <property type="match status" value="1"/>
</dbReference>
<reference evidence="2" key="1">
    <citation type="submission" date="2020-06" db="EMBL/GenBank/DDBJ databases">
        <authorList>
            <consortium name="Plant Systems Biology data submission"/>
        </authorList>
    </citation>
    <scope>NUCLEOTIDE SEQUENCE</scope>
    <source>
        <strain evidence="2">D6</strain>
    </source>
</reference>
<dbReference type="InterPro" id="IPR011009">
    <property type="entry name" value="Kinase-like_dom_sf"/>
</dbReference>
<comment type="caution">
    <text evidence="2">The sequence shown here is derived from an EMBL/GenBank/DDBJ whole genome shotgun (WGS) entry which is preliminary data.</text>
</comment>
<name>A0A9N8DM40_9STRA</name>
<dbReference type="CDD" id="cd05154">
    <property type="entry name" value="ACAD10_11_N-like"/>
    <property type="match status" value="1"/>
</dbReference>
<gene>
    <name evidence="2" type="ORF">SEMRO_236_G094940.1</name>
</gene>
<dbReference type="Proteomes" id="UP001153069">
    <property type="component" value="Unassembled WGS sequence"/>
</dbReference>
<sequence>MKRTEGASTKLEGDRGQGTTALRVSLDIASLTKWITLQPSLKSVLLEGGFSLRDVSDASQLQQLLTIKQFGFGQSNPTFFVKIASNSGTTTKWVLRKKPQKVAHASAHALHREFRVLKALQRHNQLHPDALVPVPEVYAYCRDKQVLGAEFYIMQFIQGRIFTDPSMPGLTRQQRQDAYRDIVRVLANLHSVNLEQVGLLDYGKKPSRYVERQLDRLLSVSRKQSELAGGESNNPDIERLAILLKEHAVHCPKLVSLLHGDFKVDNLIFHPTESRLIGVLDWELSTIGNSYCDLANLSMMYFMPRAAPAITGIAGLDLQELGIPSREQLIQMYCKEANVESLQTALEWSGFFLSFLYFKNCVIVQGVAQRSKAGVASSPIAKKVAALLPKVIQLTQAILEMHPPPTTTAAMTSRL</sequence>
<accession>A0A9N8DM40</accession>
<keyword evidence="3" id="KW-1185">Reference proteome</keyword>
<evidence type="ECO:0000313" key="2">
    <source>
        <dbReference type="EMBL" id="CAB9505577.1"/>
    </source>
</evidence>
<evidence type="ECO:0000313" key="3">
    <source>
        <dbReference type="Proteomes" id="UP001153069"/>
    </source>
</evidence>
<dbReference type="PANTHER" id="PTHR47829">
    <property type="entry name" value="HYDROLASE, PUTATIVE (AFU_ORTHOLOGUE AFUA_1G12880)-RELATED"/>
    <property type="match status" value="1"/>
</dbReference>
<dbReference type="Pfam" id="PF01636">
    <property type="entry name" value="APH"/>
    <property type="match status" value="1"/>
</dbReference>
<dbReference type="AlphaFoldDB" id="A0A9N8DM40"/>
<dbReference type="OrthoDB" id="191037at2759"/>
<proteinExistence type="predicted"/>
<dbReference type="InterPro" id="IPR052898">
    <property type="entry name" value="ACAD10-like"/>
</dbReference>
<evidence type="ECO:0000259" key="1">
    <source>
        <dbReference type="Pfam" id="PF01636"/>
    </source>
</evidence>